<dbReference type="STRING" id="37658.SAMN05661086_00147"/>
<dbReference type="EMBL" id="FOYZ01000001">
    <property type="protein sequence ID" value="SFR56336.1"/>
    <property type="molecule type" value="Genomic_DNA"/>
</dbReference>
<evidence type="ECO:0000313" key="2">
    <source>
        <dbReference type="Proteomes" id="UP000199659"/>
    </source>
</evidence>
<proteinExistence type="predicted"/>
<keyword evidence="2" id="KW-1185">Reference proteome</keyword>
<evidence type="ECO:0000313" key="1">
    <source>
        <dbReference type="EMBL" id="SFR56336.1"/>
    </source>
</evidence>
<dbReference type="Proteomes" id="UP000199659">
    <property type="component" value="Unassembled WGS sequence"/>
</dbReference>
<dbReference type="Gene3D" id="3.40.50.300">
    <property type="entry name" value="P-loop containing nucleotide triphosphate hydrolases"/>
    <property type="match status" value="1"/>
</dbReference>
<keyword evidence="1" id="KW-0808">Transferase</keyword>
<name>A0A1I6HPG1_9FIRM</name>
<dbReference type="RefSeq" id="WP_092558779.1">
    <property type="nucleotide sequence ID" value="NZ_FOYZ01000001.1"/>
</dbReference>
<dbReference type="SUPFAM" id="SSF52540">
    <property type="entry name" value="P-loop containing nucleoside triphosphate hydrolases"/>
    <property type="match status" value="1"/>
</dbReference>
<accession>A0A1I6HPG1</accession>
<sequence length="195" mass="22675">MKRLILVTSPPACGKTYISKQLAKALKHVVYLDKDTLICLSHQIFKVVGELVNRSSQFFEENIRDYEYEAVVALAMEALDYEDIVLINAPFTREIRDKQYIEQLKSKLKEKDAKLTIVWVETSVEVCKQRMVERNSERDTWKLAHWDEYIAGCNFEVPEALDNPEIADDLLIFKNSSEEEFQQSLLKIVKILEAE</sequence>
<dbReference type="GO" id="GO:0016301">
    <property type="term" value="F:kinase activity"/>
    <property type="evidence" value="ECO:0007669"/>
    <property type="project" value="UniProtKB-KW"/>
</dbReference>
<reference evidence="1 2" key="1">
    <citation type="submission" date="2016-10" db="EMBL/GenBank/DDBJ databases">
        <authorList>
            <person name="de Groot N.N."/>
        </authorList>
    </citation>
    <scope>NUCLEOTIDE SEQUENCE [LARGE SCALE GENOMIC DNA]</scope>
    <source>
        <strain evidence="1 2">743A</strain>
    </source>
</reference>
<dbReference type="InterPro" id="IPR027417">
    <property type="entry name" value="P-loop_NTPase"/>
</dbReference>
<dbReference type="AlphaFoldDB" id="A0A1I6HPG1"/>
<dbReference type="OrthoDB" id="198115at2"/>
<dbReference type="Pfam" id="PF13671">
    <property type="entry name" value="AAA_33"/>
    <property type="match status" value="1"/>
</dbReference>
<organism evidence="1 2">
    <name type="scientific">Anaeromicropila populeti</name>
    <dbReference type="NCBI Taxonomy" id="37658"/>
    <lineage>
        <taxon>Bacteria</taxon>
        <taxon>Bacillati</taxon>
        <taxon>Bacillota</taxon>
        <taxon>Clostridia</taxon>
        <taxon>Lachnospirales</taxon>
        <taxon>Lachnospiraceae</taxon>
        <taxon>Anaeromicropila</taxon>
    </lineage>
</organism>
<protein>
    <submittedName>
        <fullName evidence="1">Shikimate kinase</fullName>
    </submittedName>
</protein>
<gene>
    <name evidence="1" type="ORF">SAMN05661086_00147</name>
</gene>
<keyword evidence="1" id="KW-0418">Kinase</keyword>